<dbReference type="EMBL" id="QRZL01000058">
    <property type="protein sequence ID" value="RGV67329.1"/>
    <property type="molecule type" value="Genomic_DNA"/>
</dbReference>
<gene>
    <name evidence="2" type="ORF">DWW04_23585</name>
</gene>
<keyword evidence="1" id="KW-0812">Transmembrane</keyword>
<evidence type="ECO:0000256" key="1">
    <source>
        <dbReference type="SAM" id="Phobius"/>
    </source>
</evidence>
<protein>
    <submittedName>
        <fullName evidence="2">Uncharacterized protein</fullName>
    </submittedName>
</protein>
<comment type="caution">
    <text evidence="2">The sequence shown here is derived from an EMBL/GenBank/DDBJ whole genome shotgun (WGS) entry which is preliminary data.</text>
</comment>
<name>A0A412YRX1_9BACT</name>
<sequence length="85" mass="9668">MADGHVEGNFNKKEDKQTVVADTTNVKADKEATSIKHEKTKTEEVKKKKESTLLKQIGFACICVTVVLVVMLLRQKYWRNRQSSS</sequence>
<keyword evidence="1" id="KW-0472">Membrane</keyword>
<evidence type="ECO:0000313" key="3">
    <source>
        <dbReference type="Proteomes" id="UP000283678"/>
    </source>
</evidence>
<keyword evidence="1" id="KW-1133">Transmembrane helix</keyword>
<evidence type="ECO:0000313" key="2">
    <source>
        <dbReference type="EMBL" id="RGV67329.1"/>
    </source>
</evidence>
<reference evidence="2 3" key="1">
    <citation type="submission" date="2018-08" db="EMBL/GenBank/DDBJ databases">
        <title>A genome reference for cultivated species of the human gut microbiota.</title>
        <authorList>
            <person name="Zou Y."/>
            <person name="Xue W."/>
            <person name="Luo G."/>
        </authorList>
    </citation>
    <scope>NUCLEOTIDE SEQUENCE [LARGE SCALE GENOMIC DNA]</scope>
    <source>
        <strain evidence="2 3">AF14-1AC</strain>
    </source>
</reference>
<proteinExistence type="predicted"/>
<dbReference type="Proteomes" id="UP000283678">
    <property type="component" value="Unassembled WGS sequence"/>
</dbReference>
<dbReference type="AlphaFoldDB" id="A0A412YRX1"/>
<accession>A0A412YRX1</accession>
<organism evidence="2 3">
    <name type="scientific">Phocaeicola dorei</name>
    <dbReference type="NCBI Taxonomy" id="357276"/>
    <lineage>
        <taxon>Bacteria</taxon>
        <taxon>Pseudomonadati</taxon>
        <taxon>Bacteroidota</taxon>
        <taxon>Bacteroidia</taxon>
        <taxon>Bacteroidales</taxon>
        <taxon>Bacteroidaceae</taxon>
        <taxon>Phocaeicola</taxon>
    </lineage>
</organism>
<feature type="transmembrane region" description="Helical" evidence="1">
    <location>
        <begin position="53"/>
        <end position="73"/>
    </location>
</feature>